<dbReference type="PANTHER" id="PTHR36156:SF2">
    <property type="entry name" value="CUPIN TYPE-2 DOMAIN-CONTAINING PROTEIN"/>
    <property type="match status" value="1"/>
</dbReference>
<dbReference type="KEGG" id="psco:LY89DRAFT_666544"/>
<sequence>MSASLPPPRRIVTSNLPIPVHLSAGKTPEPAVEVLVEDLAQIEELGGIICRGTVFTHENIPTSNDGRDVMPREITNGGLVLPNGANIRFNDVAPGQVVPMHRTQSTDYDIILNGSIHLLTPSVASDGTLTSIQETVCNAGDVVFQRGTMHAWENRSSEWVRWVAILLGAERNQVEVEGKIEEKVILKDFFGKYIGDEA</sequence>
<dbReference type="InParanoid" id="A0A194XHJ1"/>
<protein>
    <submittedName>
        <fullName evidence="1">Uncharacterized protein</fullName>
    </submittedName>
</protein>
<dbReference type="STRING" id="149040.A0A194XHJ1"/>
<dbReference type="OrthoDB" id="5840532at2759"/>
<dbReference type="Proteomes" id="UP000070700">
    <property type="component" value="Unassembled WGS sequence"/>
</dbReference>
<reference evidence="1 2" key="1">
    <citation type="submission" date="2015-10" db="EMBL/GenBank/DDBJ databases">
        <title>Full genome of DAOMC 229536 Phialocephala scopiformis, a fungal endophyte of spruce producing the potent anti-insectan compound rugulosin.</title>
        <authorList>
            <consortium name="DOE Joint Genome Institute"/>
            <person name="Walker A.K."/>
            <person name="Frasz S.L."/>
            <person name="Seifert K.A."/>
            <person name="Miller J.D."/>
            <person name="Mondo S.J."/>
            <person name="Labutti K."/>
            <person name="Lipzen A."/>
            <person name="Dockter R."/>
            <person name="Kennedy M."/>
            <person name="Grigoriev I.V."/>
            <person name="Spatafora J.W."/>
        </authorList>
    </citation>
    <scope>NUCLEOTIDE SEQUENCE [LARGE SCALE GENOMIC DNA]</scope>
    <source>
        <strain evidence="1 2">CBS 120377</strain>
    </source>
</reference>
<gene>
    <name evidence="1" type="ORF">LY89DRAFT_666544</name>
</gene>
<dbReference type="GeneID" id="28822644"/>
<accession>A0A194XHJ1</accession>
<proteinExistence type="predicted"/>
<evidence type="ECO:0000313" key="2">
    <source>
        <dbReference type="Proteomes" id="UP000070700"/>
    </source>
</evidence>
<dbReference type="RefSeq" id="XP_018074035.1">
    <property type="nucleotide sequence ID" value="XM_018212918.1"/>
</dbReference>
<dbReference type="Gene3D" id="2.60.120.10">
    <property type="entry name" value="Jelly Rolls"/>
    <property type="match status" value="1"/>
</dbReference>
<dbReference type="PANTHER" id="PTHR36156">
    <property type="entry name" value="SLR2101 PROTEIN"/>
    <property type="match status" value="1"/>
</dbReference>
<organism evidence="1 2">
    <name type="scientific">Mollisia scopiformis</name>
    <name type="common">Conifer needle endophyte fungus</name>
    <name type="synonym">Phialocephala scopiformis</name>
    <dbReference type="NCBI Taxonomy" id="149040"/>
    <lineage>
        <taxon>Eukaryota</taxon>
        <taxon>Fungi</taxon>
        <taxon>Dikarya</taxon>
        <taxon>Ascomycota</taxon>
        <taxon>Pezizomycotina</taxon>
        <taxon>Leotiomycetes</taxon>
        <taxon>Helotiales</taxon>
        <taxon>Mollisiaceae</taxon>
        <taxon>Mollisia</taxon>
    </lineage>
</organism>
<dbReference type="EMBL" id="KQ947410">
    <property type="protein sequence ID" value="KUJ19680.1"/>
    <property type="molecule type" value="Genomic_DNA"/>
</dbReference>
<dbReference type="AlphaFoldDB" id="A0A194XHJ1"/>
<evidence type="ECO:0000313" key="1">
    <source>
        <dbReference type="EMBL" id="KUJ19680.1"/>
    </source>
</evidence>
<dbReference type="InterPro" id="IPR014710">
    <property type="entry name" value="RmlC-like_jellyroll"/>
</dbReference>
<dbReference type="CDD" id="cd02231">
    <property type="entry name" value="cupin_BLL6423-like"/>
    <property type="match status" value="1"/>
</dbReference>
<keyword evidence="2" id="KW-1185">Reference proteome</keyword>
<dbReference type="SUPFAM" id="SSF51182">
    <property type="entry name" value="RmlC-like cupins"/>
    <property type="match status" value="1"/>
</dbReference>
<dbReference type="InterPro" id="IPR047142">
    <property type="entry name" value="OryJ/VirC-like"/>
</dbReference>
<dbReference type="InterPro" id="IPR011051">
    <property type="entry name" value="RmlC_Cupin_sf"/>
</dbReference>
<name>A0A194XHJ1_MOLSC</name>